<organism evidence="10 11">
    <name type="scientific">Phialemonium thermophilum</name>
    <dbReference type="NCBI Taxonomy" id="223376"/>
    <lineage>
        <taxon>Eukaryota</taxon>
        <taxon>Fungi</taxon>
        <taxon>Dikarya</taxon>
        <taxon>Ascomycota</taxon>
        <taxon>Pezizomycotina</taxon>
        <taxon>Sordariomycetes</taxon>
        <taxon>Sordariomycetidae</taxon>
        <taxon>Cephalothecales</taxon>
        <taxon>Cephalothecaceae</taxon>
        <taxon>Phialemonium</taxon>
    </lineage>
</organism>
<keyword evidence="4" id="KW-0677">Repeat</keyword>
<keyword evidence="7" id="KW-0175">Coiled coil</keyword>
<dbReference type="PANTHER" id="PTHR15316">
    <property type="entry name" value="SPLICEOSOME ASSOCIATED PROTEIN 114/SWAP SPLICING FACTOR-RELATED"/>
    <property type="match status" value="1"/>
</dbReference>
<comment type="caution">
    <text evidence="10">The sequence shown here is derived from an EMBL/GenBank/DDBJ whole genome shotgun (WGS) entry which is preliminary data.</text>
</comment>
<evidence type="ECO:0000256" key="1">
    <source>
        <dbReference type="ARBA" id="ARBA00004123"/>
    </source>
</evidence>
<evidence type="ECO:0000256" key="4">
    <source>
        <dbReference type="ARBA" id="ARBA00022737"/>
    </source>
</evidence>
<evidence type="ECO:0000256" key="2">
    <source>
        <dbReference type="ARBA" id="ARBA00022664"/>
    </source>
</evidence>
<evidence type="ECO:0000256" key="6">
    <source>
        <dbReference type="ARBA" id="ARBA00023242"/>
    </source>
</evidence>
<reference evidence="10 11" key="1">
    <citation type="journal article" date="2024" name="Commun. Biol.">
        <title>Comparative genomic analysis of thermophilic fungi reveals convergent evolutionary adaptations and gene losses.</title>
        <authorList>
            <person name="Steindorff A.S."/>
            <person name="Aguilar-Pontes M.V."/>
            <person name="Robinson A.J."/>
            <person name="Andreopoulos B."/>
            <person name="LaButti K."/>
            <person name="Kuo A."/>
            <person name="Mondo S."/>
            <person name="Riley R."/>
            <person name="Otillar R."/>
            <person name="Haridas S."/>
            <person name="Lipzen A."/>
            <person name="Grimwood J."/>
            <person name="Schmutz J."/>
            <person name="Clum A."/>
            <person name="Reid I.D."/>
            <person name="Moisan M.C."/>
            <person name="Butler G."/>
            <person name="Nguyen T.T.M."/>
            <person name="Dewar K."/>
            <person name="Conant G."/>
            <person name="Drula E."/>
            <person name="Henrissat B."/>
            <person name="Hansel C."/>
            <person name="Singer S."/>
            <person name="Hutchinson M.I."/>
            <person name="de Vries R.P."/>
            <person name="Natvig D.O."/>
            <person name="Powell A.J."/>
            <person name="Tsang A."/>
            <person name="Grigoriev I.V."/>
        </authorList>
    </citation>
    <scope>NUCLEOTIDE SEQUENCE [LARGE SCALE GENOMIC DNA]</scope>
    <source>
        <strain evidence="10 11">ATCC 24622</strain>
    </source>
</reference>
<dbReference type="InterPro" id="IPR022030">
    <property type="entry name" value="SF3A1_dom"/>
</dbReference>
<feature type="compositionally biased region" description="Low complexity" evidence="8">
    <location>
        <begin position="197"/>
        <end position="221"/>
    </location>
</feature>
<keyword evidence="3" id="KW-0747">Spliceosome</keyword>
<protein>
    <recommendedName>
        <fullName evidence="9">SURP motif domain-containing protein</fullName>
    </recommendedName>
</protein>
<feature type="domain" description="SURP motif" evidence="9">
    <location>
        <begin position="11"/>
        <end position="53"/>
    </location>
</feature>
<keyword evidence="2" id="KW-0507">mRNA processing</keyword>
<proteinExistence type="predicted"/>
<evidence type="ECO:0000313" key="10">
    <source>
        <dbReference type="EMBL" id="KAL1838415.1"/>
    </source>
</evidence>
<keyword evidence="5" id="KW-0508">mRNA splicing</keyword>
<dbReference type="InterPro" id="IPR045146">
    <property type="entry name" value="SF3A1"/>
</dbReference>
<feature type="compositionally biased region" description="Pro residues" evidence="8">
    <location>
        <begin position="222"/>
        <end position="236"/>
    </location>
</feature>
<sequence>MPRMSQKDLEVVRLTALFVARNGRQFMTQLAQREAGNPQFQFLIPNHTFHNFFQSLVDQYALLLREGGVTSEGTKAQQERIAQLRRNVEDKYHVLARARQRAEYARWQEAEKQKREQEEEKKKLEFARIDWNDFVVVETIVFSEADEHANLPPPTTLNDLQYASLEEKNKMSISTLRIEEAFPFDETSYNAYPPPQNYAAAAPAAPSAAAQQQQQQQQQPGPVAPSQPPSVSPQPPASLNGTGPPAAAAAAAAAREAAGGPGDAYGTRKPIATLLARRRRIRCPCPQTVYLSLQSLLLRVQISHMRVAFAELVFGAGYFLLKVVYPPVTRLRFGKLVRQLLFQSSKVFVIRASRVYRLRTVGLYYGLLALTTVRRDFRGGATLLCPLPLQFAESVIADLFAIGPWAETAAVPDPRADESSVGELSRVTEVASVDTELNTLAAEESDDEGPASIEVMVEARLCFDALRLSMLSGREANPGLRVLALVLVLFVLE</sequence>
<dbReference type="Proteomes" id="UP001586593">
    <property type="component" value="Unassembled WGS sequence"/>
</dbReference>
<feature type="region of interest" description="Disordered" evidence="8">
    <location>
        <begin position="187"/>
        <end position="253"/>
    </location>
</feature>
<evidence type="ECO:0000256" key="8">
    <source>
        <dbReference type="SAM" id="MobiDB-lite"/>
    </source>
</evidence>
<dbReference type="EMBL" id="JAZHXJ010002477">
    <property type="protein sequence ID" value="KAL1838415.1"/>
    <property type="molecule type" value="Genomic_DNA"/>
</dbReference>
<keyword evidence="11" id="KW-1185">Reference proteome</keyword>
<dbReference type="PROSITE" id="PS50128">
    <property type="entry name" value="SURP"/>
    <property type="match status" value="1"/>
</dbReference>
<evidence type="ECO:0000256" key="5">
    <source>
        <dbReference type="ARBA" id="ARBA00023187"/>
    </source>
</evidence>
<dbReference type="InterPro" id="IPR035967">
    <property type="entry name" value="SWAP/Surp_sf"/>
</dbReference>
<evidence type="ECO:0000256" key="3">
    <source>
        <dbReference type="ARBA" id="ARBA00022728"/>
    </source>
</evidence>
<accession>A0ABR3V9H1</accession>
<keyword evidence="6" id="KW-0539">Nucleus</keyword>
<gene>
    <name evidence="10" type="ORF">VTK73DRAFT_4330</name>
</gene>
<evidence type="ECO:0000313" key="11">
    <source>
        <dbReference type="Proteomes" id="UP001586593"/>
    </source>
</evidence>
<feature type="coiled-coil region" evidence="7">
    <location>
        <begin position="81"/>
        <end position="130"/>
    </location>
</feature>
<comment type="subcellular location">
    <subcellularLocation>
        <location evidence="1">Nucleus</location>
    </subcellularLocation>
</comment>
<dbReference type="Gene3D" id="1.10.10.790">
    <property type="entry name" value="Surp module"/>
    <property type="match status" value="1"/>
</dbReference>
<evidence type="ECO:0000259" key="9">
    <source>
        <dbReference type="PROSITE" id="PS50128"/>
    </source>
</evidence>
<evidence type="ECO:0000256" key="7">
    <source>
        <dbReference type="SAM" id="Coils"/>
    </source>
</evidence>
<feature type="compositionally biased region" description="Low complexity" evidence="8">
    <location>
        <begin position="237"/>
        <end position="253"/>
    </location>
</feature>
<dbReference type="Pfam" id="PF12230">
    <property type="entry name" value="PRP21_like_P"/>
    <property type="match status" value="1"/>
</dbReference>
<name>A0ABR3V9H1_9PEZI</name>
<dbReference type="Pfam" id="PF01805">
    <property type="entry name" value="Surp"/>
    <property type="match status" value="1"/>
</dbReference>
<dbReference type="InterPro" id="IPR000061">
    <property type="entry name" value="Surp"/>
</dbReference>
<dbReference type="SMART" id="SM00648">
    <property type="entry name" value="SWAP"/>
    <property type="match status" value="1"/>
</dbReference>
<dbReference type="SUPFAM" id="SSF109905">
    <property type="entry name" value="Surp module (SWAP domain)"/>
    <property type="match status" value="1"/>
</dbReference>
<dbReference type="PANTHER" id="PTHR15316:SF1">
    <property type="entry name" value="SPLICING FACTOR 3A SUBUNIT 1"/>
    <property type="match status" value="1"/>
</dbReference>